<dbReference type="Proteomes" id="UP000050343">
    <property type="component" value="Unassembled WGS sequence"/>
</dbReference>
<accession>A0A1V9HAJ7</accession>
<protein>
    <submittedName>
        <fullName evidence="1">Uncharacterized protein</fullName>
    </submittedName>
</protein>
<gene>
    <name evidence="1" type="ORF">IA54_021855</name>
</gene>
<evidence type="ECO:0000313" key="1">
    <source>
        <dbReference type="EMBL" id="OQP79866.1"/>
    </source>
</evidence>
<organism evidence="1 2">
    <name type="scientific">Xanthomonas phaseoli pv. syngonii LMG 9055</name>
    <dbReference type="NCBI Taxonomy" id="1437878"/>
    <lineage>
        <taxon>Bacteria</taxon>
        <taxon>Pseudomonadati</taxon>
        <taxon>Pseudomonadota</taxon>
        <taxon>Gammaproteobacteria</taxon>
        <taxon>Lysobacterales</taxon>
        <taxon>Lysobacteraceae</taxon>
        <taxon>Xanthomonas</taxon>
    </lineage>
</organism>
<reference evidence="1 2" key="2">
    <citation type="journal article" date="2017" name="Plant Pathol.">
        <title>Pathogenicity and virulence gene content of Xanthomonas strains infecting Araceae, formerly known as Xanthomonas axonopodis pv. dieffenbachiae.</title>
        <authorList>
            <person name="Constantin E.C."/>
            <person name="Haegeman A."/>
            <person name="Van Vaerenbergh J."/>
            <person name="Baeyen S."/>
            <person name="Van Malderghem C."/>
            <person name="Maes M."/>
            <person name="Cottyn B."/>
        </authorList>
    </citation>
    <scope>NUCLEOTIDE SEQUENCE [LARGE SCALE GENOMIC DNA]</scope>
    <source>
        <strain evidence="2">LMG9055</strain>
    </source>
</reference>
<evidence type="ECO:0000313" key="2">
    <source>
        <dbReference type="Proteomes" id="UP000050343"/>
    </source>
</evidence>
<dbReference type="EMBL" id="JPUO02000149">
    <property type="protein sequence ID" value="OQP79866.1"/>
    <property type="molecule type" value="Genomic_DNA"/>
</dbReference>
<proteinExistence type="predicted"/>
<name>A0A1V9HAJ7_9XANT</name>
<sequence>MLRRRDSLSELTVFELVHHIGREVALPAREAAFAVSQSIRRVTTVDRNACCMRILPGRLRHIVLPVPGCDPRRIFRLCGQFGVRDQVEFQRFAGLAILILAGELDVAATTVKITITGLVVAHAPAIHQLGKFLRLAAQCLQARFFQRLRSFAQCGTHFRTHLRGAAGVAEPFFQAIESARFVAYLGHEIGQFGWPGDSRCIGCLQQPCLAISCHGVTPHFSAT</sequence>
<reference evidence="1 2" key="1">
    <citation type="journal article" date="2016" name="Plant Pathol.">
        <title>Genetic characterization of strains named as Xanthomonas axonopodis pv. dieffenbachiae leads to a taxonomic revision of the X. axonopodis species complex.</title>
        <authorList>
            <person name="Constantin E.C."/>
            <person name="Cleenwerck I."/>
            <person name="Maes M."/>
            <person name="Baeyen S."/>
            <person name="Van Malderghem C."/>
            <person name="De Vos P."/>
            <person name="Cottyn B."/>
        </authorList>
    </citation>
    <scope>NUCLEOTIDE SEQUENCE [LARGE SCALE GENOMIC DNA]</scope>
    <source>
        <strain evidence="2">LMG9055</strain>
    </source>
</reference>
<dbReference type="AlphaFoldDB" id="A0A1V9HAJ7"/>
<comment type="caution">
    <text evidence="1">The sequence shown here is derived from an EMBL/GenBank/DDBJ whole genome shotgun (WGS) entry which is preliminary data.</text>
</comment>